<reference evidence="2 3" key="1">
    <citation type="submission" date="2024-09" db="EMBL/GenBank/DDBJ databases">
        <authorList>
            <person name="Sun Q."/>
            <person name="Mori K."/>
        </authorList>
    </citation>
    <scope>NUCLEOTIDE SEQUENCE [LARGE SCALE GENOMIC DNA]</scope>
    <source>
        <strain evidence="2 3">CCM 8626</strain>
    </source>
</reference>
<comment type="caution">
    <text evidence="2">The sequence shown here is derived from an EMBL/GenBank/DDBJ whole genome shotgun (WGS) entry which is preliminary data.</text>
</comment>
<accession>A0ABV6EAY4</accession>
<dbReference type="Proteomes" id="UP001589792">
    <property type="component" value="Unassembled WGS sequence"/>
</dbReference>
<organism evidence="2 3">
    <name type="scientific">Serratia aquatilis</name>
    <dbReference type="NCBI Taxonomy" id="1737515"/>
    <lineage>
        <taxon>Bacteria</taxon>
        <taxon>Pseudomonadati</taxon>
        <taxon>Pseudomonadota</taxon>
        <taxon>Gammaproteobacteria</taxon>
        <taxon>Enterobacterales</taxon>
        <taxon>Yersiniaceae</taxon>
        <taxon>Serratia</taxon>
    </lineage>
</organism>
<keyword evidence="3" id="KW-1185">Reference proteome</keyword>
<feature type="domain" description="Toxin SymE-like" evidence="1">
    <location>
        <begin position="21"/>
        <end position="57"/>
    </location>
</feature>
<evidence type="ECO:0000313" key="3">
    <source>
        <dbReference type="Proteomes" id="UP001589792"/>
    </source>
</evidence>
<name>A0ABV6EAY4_9GAMM</name>
<dbReference type="EMBL" id="JBHLXG010000004">
    <property type="protein sequence ID" value="MFC0226172.1"/>
    <property type="molecule type" value="Genomic_DNA"/>
</dbReference>
<dbReference type="InterPro" id="IPR014944">
    <property type="entry name" value="Toxin_SymE-like"/>
</dbReference>
<gene>
    <name evidence="2" type="ORF">ACFFJ3_06605</name>
</gene>
<protein>
    <submittedName>
        <fullName evidence="2">SymE family type I addiction module toxin</fullName>
    </submittedName>
</protein>
<dbReference type="Pfam" id="PF08845">
    <property type="entry name" value="SymE_toxin"/>
    <property type="match status" value="1"/>
</dbReference>
<evidence type="ECO:0000313" key="2">
    <source>
        <dbReference type="EMBL" id="MFC0226172.1"/>
    </source>
</evidence>
<evidence type="ECO:0000259" key="1">
    <source>
        <dbReference type="Pfam" id="PF08845"/>
    </source>
</evidence>
<dbReference type="RefSeq" id="WP_380673864.1">
    <property type="nucleotide sequence ID" value="NZ_CP173186.1"/>
</dbReference>
<sequence length="95" mass="10677">MAASDDKAIQRISQAERYSRARFQAISLRGKWLTEAGFTEGMPLKIRIMPGCMVITAQNTRELWSCLEGLSIEPFNPEAAANWITHYPGGLMFVE</sequence>
<proteinExistence type="predicted"/>